<dbReference type="Proteomes" id="UP000031271">
    <property type="component" value="Chromosome"/>
</dbReference>
<evidence type="ECO:0000313" key="4">
    <source>
        <dbReference type="Proteomes" id="UP000182276"/>
    </source>
</evidence>
<dbReference type="RefSeq" id="WP_043218071.1">
    <property type="nucleotide sequence ID" value="NZ_CP007511.1"/>
</dbReference>
<dbReference type="EMBL" id="FNHO01000001">
    <property type="protein sequence ID" value="SDL97963.1"/>
    <property type="molecule type" value="Genomic_DNA"/>
</dbReference>
<evidence type="ECO:0000313" key="3">
    <source>
        <dbReference type="Proteomes" id="UP000031271"/>
    </source>
</evidence>
<gene>
    <name evidence="1" type="ORF">CL52_01890</name>
    <name evidence="2" type="ORF">SAMN05660875_101390</name>
</gene>
<reference evidence="3" key="1">
    <citation type="submission" date="2014-03" db="EMBL/GenBank/DDBJ databases">
        <title>Complete genome of Pseudomonas balearica DSM 6083T, a sewage water isolate from an enrichment with 2-methylnaphthalene.</title>
        <authorList>
            <person name="Salva-Serra F."/>
            <person name="Jaen-Luchoro D."/>
            <person name="Busquets A."/>
            <person name="Pena A."/>
            <person name="Gomila M."/>
            <person name="Bosch R."/>
            <person name="Nogales B."/>
            <person name="Garcia-Valdes E."/>
            <person name="Lalucat J."/>
            <person name="Bennasar A."/>
        </authorList>
    </citation>
    <scope>NUCLEOTIDE SEQUENCE [LARGE SCALE GENOMIC DNA]</scope>
    <source>
        <strain evidence="3">DSM 6083</strain>
    </source>
</reference>
<dbReference type="Proteomes" id="UP000182276">
    <property type="component" value="Unassembled WGS sequence"/>
</dbReference>
<dbReference type="Pfam" id="PF05742">
    <property type="entry name" value="TANGO2"/>
    <property type="match status" value="1"/>
</dbReference>
<dbReference type="EMBL" id="CP007511">
    <property type="protein sequence ID" value="AJE13854.1"/>
    <property type="molecule type" value="Genomic_DNA"/>
</dbReference>
<dbReference type="InterPro" id="IPR008551">
    <property type="entry name" value="TANGO2"/>
</dbReference>
<proteinExistence type="predicted"/>
<dbReference type="KEGG" id="pbm:CL52_01890"/>
<protein>
    <submittedName>
        <fullName evidence="2">Uncharacterized conserved protein, contains NRDE domain</fullName>
    </submittedName>
</protein>
<sequence length="252" mass="27503">MCLIVLAWRPGHPLPLVVAANRDEFHERPSLALGRWEDAPEIIAGRDLQAGGTWMGITETGRFAALTNIRIGGQPAGKRSRGELPEAFLRGEAAPESFLRALCGRLQDYAGFNLLVGDRDELWHLNSHSGTVQRLPGGVYGLSNADLDSPWPKLERARAAFTHCLLEPTPEALLELLADRQRAADSELPSTGVPLEWERLLSSIFIASPGYGTRASTALLHHADGRLVVVERSYAADGRASDTWLQLETRAG</sequence>
<evidence type="ECO:0000313" key="2">
    <source>
        <dbReference type="EMBL" id="SDL97963.1"/>
    </source>
</evidence>
<name>A0A8D3XY39_9GAMM</name>
<reference evidence="1 3" key="3">
    <citation type="journal article" name="Genome Announc.">
        <title>Complete Genome Sequence of Pseudomonas balearica DSM 6083T.</title>
        <authorList>
            <person name="Bennasar-Figueras A."/>
            <person name="Salva-Serra F."/>
            <person name="Jaen-Luchoro D."/>
            <person name="Segui C."/>
            <person name="Aliaga F."/>
            <person name="Busquets A."/>
            <person name="Gomila M."/>
            <person name="Moore E.R."/>
            <person name="Lalucat J."/>
        </authorList>
    </citation>
    <scope>NUCLEOTIDE SEQUENCE [LARGE SCALE GENOMIC DNA]</scope>
    <source>
        <strain evidence="3">DSM 6083</strain>
        <strain evidence="1">DSM6083</strain>
    </source>
</reference>
<evidence type="ECO:0000313" key="1">
    <source>
        <dbReference type="EMBL" id="AJE13854.1"/>
    </source>
</evidence>
<accession>A0A8D3XY39</accession>
<dbReference type="AlphaFoldDB" id="A0A8D3XY39"/>
<dbReference type="PANTHER" id="PTHR17985:SF8">
    <property type="entry name" value="TRANSPORT AND GOLGI ORGANIZATION PROTEIN 2 HOMOLOG"/>
    <property type="match status" value="1"/>
</dbReference>
<reference evidence="2 4" key="2">
    <citation type="submission" date="2016-10" db="EMBL/GenBank/DDBJ databases">
        <authorList>
            <person name="Varghese N."/>
            <person name="Submissions S."/>
        </authorList>
    </citation>
    <scope>NUCLEOTIDE SEQUENCE [LARGE SCALE GENOMIC DNA]</scope>
    <source>
        <strain evidence="2 4">DSM 6083</strain>
    </source>
</reference>
<keyword evidence="4" id="KW-1185">Reference proteome</keyword>
<organism evidence="1 3">
    <name type="scientific">Stutzerimonas balearica DSM 6083</name>
    <dbReference type="NCBI Taxonomy" id="1123016"/>
    <lineage>
        <taxon>Bacteria</taxon>
        <taxon>Pseudomonadati</taxon>
        <taxon>Pseudomonadota</taxon>
        <taxon>Gammaproteobacteria</taxon>
        <taxon>Pseudomonadales</taxon>
        <taxon>Pseudomonadaceae</taxon>
        <taxon>Stutzerimonas</taxon>
    </lineage>
</organism>
<dbReference type="GeneID" id="77258676"/>
<dbReference type="PANTHER" id="PTHR17985">
    <property type="entry name" value="SER/THR-RICH PROTEIN T10 IN DGCR REGION"/>
    <property type="match status" value="1"/>
</dbReference>